<gene>
    <name evidence="1" type="ORF">ACFPJ6_14130</name>
</gene>
<keyword evidence="2" id="KW-1185">Reference proteome</keyword>
<sequence length="259" mass="26928">MSLHLLAGDGALLALDGDYDILAALEALWQPFTAADGAGSSDVEHVVVRDLAEASAVVNRTLVARLQWPAVHAAVVEIGGGAVAVPAVSGAGKSTLSAALCCAGAGYLSDEALVLDDAPVTDEAYEGPVSALPYPKPVALSRWSARAVGLSEARGVDGEQLLDGDRELLFPAAALGGPCKAVPILNVLLPRRTSGPPRLERVPRIDGLRALIDLSFNHYRDPVRFLLAAAATVRGADVHVLEIGEPMATARLVHESFKP</sequence>
<comment type="caution">
    <text evidence="1">The sequence shown here is derived from an EMBL/GenBank/DDBJ whole genome shotgun (WGS) entry which is preliminary data.</text>
</comment>
<protein>
    <submittedName>
        <fullName evidence="1">Uncharacterized protein</fullName>
    </submittedName>
</protein>
<name>A0ABW0GSL9_9MICO</name>
<proteinExistence type="predicted"/>
<dbReference type="Proteomes" id="UP001596122">
    <property type="component" value="Unassembled WGS sequence"/>
</dbReference>
<dbReference type="EMBL" id="JBHSLD010000013">
    <property type="protein sequence ID" value="MFC5381916.1"/>
    <property type="molecule type" value="Genomic_DNA"/>
</dbReference>
<dbReference type="InterPro" id="IPR027417">
    <property type="entry name" value="P-loop_NTPase"/>
</dbReference>
<reference evidence="2" key="1">
    <citation type="journal article" date="2019" name="Int. J. Syst. Evol. Microbiol.">
        <title>The Global Catalogue of Microorganisms (GCM) 10K type strain sequencing project: providing services to taxonomists for standard genome sequencing and annotation.</title>
        <authorList>
            <consortium name="The Broad Institute Genomics Platform"/>
            <consortium name="The Broad Institute Genome Sequencing Center for Infectious Disease"/>
            <person name="Wu L."/>
            <person name="Ma J."/>
        </authorList>
    </citation>
    <scope>NUCLEOTIDE SEQUENCE [LARGE SCALE GENOMIC DNA]</scope>
    <source>
        <strain evidence="2">CCUG 43114</strain>
    </source>
</reference>
<dbReference type="Gene3D" id="3.40.50.300">
    <property type="entry name" value="P-loop containing nucleotide triphosphate hydrolases"/>
    <property type="match status" value="1"/>
</dbReference>
<evidence type="ECO:0000313" key="1">
    <source>
        <dbReference type="EMBL" id="MFC5381916.1"/>
    </source>
</evidence>
<dbReference type="RefSeq" id="WP_340271010.1">
    <property type="nucleotide sequence ID" value="NZ_JBBEOG010000009.1"/>
</dbReference>
<dbReference type="SUPFAM" id="SSF53795">
    <property type="entry name" value="PEP carboxykinase-like"/>
    <property type="match status" value="1"/>
</dbReference>
<accession>A0ABW0GSL9</accession>
<evidence type="ECO:0000313" key="2">
    <source>
        <dbReference type="Proteomes" id="UP001596122"/>
    </source>
</evidence>
<organism evidence="1 2">
    <name type="scientific">Aquipuribacter nitratireducens</name>
    <dbReference type="NCBI Taxonomy" id="650104"/>
    <lineage>
        <taxon>Bacteria</taxon>
        <taxon>Bacillati</taxon>
        <taxon>Actinomycetota</taxon>
        <taxon>Actinomycetes</taxon>
        <taxon>Micrococcales</taxon>
        <taxon>Intrasporangiaceae</taxon>
        <taxon>Aquipuribacter</taxon>
    </lineage>
</organism>